<evidence type="ECO:0000256" key="2">
    <source>
        <dbReference type="ARBA" id="ARBA00022676"/>
    </source>
</evidence>
<organism evidence="6 7">
    <name type="scientific">Donghicola tyrosinivorans</name>
    <dbReference type="NCBI Taxonomy" id="1652492"/>
    <lineage>
        <taxon>Bacteria</taxon>
        <taxon>Pseudomonadati</taxon>
        <taxon>Pseudomonadota</taxon>
        <taxon>Alphaproteobacteria</taxon>
        <taxon>Rhodobacterales</taxon>
        <taxon>Roseobacteraceae</taxon>
        <taxon>Donghicola</taxon>
    </lineage>
</organism>
<dbReference type="Pfam" id="PF00535">
    <property type="entry name" value="Glycos_transf_2"/>
    <property type="match status" value="1"/>
</dbReference>
<dbReference type="InterPro" id="IPR001173">
    <property type="entry name" value="Glyco_trans_2-like"/>
</dbReference>
<dbReference type="AlphaFoldDB" id="A0A2T0WS35"/>
<evidence type="ECO:0000313" key="7">
    <source>
        <dbReference type="Proteomes" id="UP000238392"/>
    </source>
</evidence>
<evidence type="ECO:0000256" key="3">
    <source>
        <dbReference type="ARBA" id="ARBA00022679"/>
    </source>
</evidence>
<feature type="transmembrane region" description="Helical" evidence="4">
    <location>
        <begin position="351"/>
        <end position="369"/>
    </location>
</feature>
<dbReference type="GO" id="GO:0016757">
    <property type="term" value="F:glycosyltransferase activity"/>
    <property type="evidence" value="ECO:0007669"/>
    <property type="project" value="UniProtKB-KW"/>
</dbReference>
<gene>
    <name evidence="6" type="ORF">CLV74_106187</name>
</gene>
<keyword evidence="7" id="KW-1185">Reference proteome</keyword>
<dbReference type="SUPFAM" id="SSF53448">
    <property type="entry name" value="Nucleotide-diphospho-sugar transferases"/>
    <property type="match status" value="1"/>
</dbReference>
<dbReference type="Gene3D" id="3.90.550.10">
    <property type="entry name" value="Spore Coat Polysaccharide Biosynthesis Protein SpsA, Chain A"/>
    <property type="match status" value="1"/>
</dbReference>
<feature type="transmembrane region" description="Helical" evidence="4">
    <location>
        <begin position="318"/>
        <end position="339"/>
    </location>
</feature>
<keyword evidence="4" id="KW-0472">Membrane</keyword>
<comment type="similarity">
    <text evidence="1">Belongs to the glycosyltransferase 2 family.</text>
</comment>
<feature type="domain" description="Glycosyltransferase 2-like" evidence="5">
    <location>
        <begin position="47"/>
        <end position="210"/>
    </location>
</feature>
<name>A0A2T0WS35_9RHOB</name>
<keyword evidence="2" id="KW-0328">Glycosyltransferase</keyword>
<dbReference type="Proteomes" id="UP000238392">
    <property type="component" value="Unassembled WGS sequence"/>
</dbReference>
<dbReference type="CDD" id="cd06439">
    <property type="entry name" value="CESA_like_1"/>
    <property type="match status" value="1"/>
</dbReference>
<dbReference type="InterPro" id="IPR029044">
    <property type="entry name" value="Nucleotide-diphossugar_trans"/>
</dbReference>
<keyword evidence="4" id="KW-1133">Transmembrane helix</keyword>
<dbReference type="PANTHER" id="PTHR43630:SF1">
    <property type="entry name" value="POLY-BETA-1,6-N-ACETYL-D-GLUCOSAMINE SYNTHASE"/>
    <property type="match status" value="1"/>
</dbReference>
<evidence type="ECO:0000259" key="5">
    <source>
        <dbReference type="Pfam" id="PF00535"/>
    </source>
</evidence>
<dbReference type="OrthoDB" id="9766971at2"/>
<keyword evidence="3 6" id="KW-0808">Transferase</keyword>
<evidence type="ECO:0000256" key="1">
    <source>
        <dbReference type="ARBA" id="ARBA00006739"/>
    </source>
</evidence>
<dbReference type="EMBL" id="PVTQ01000006">
    <property type="protein sequence ID" value="PRY89485.1"/>
    <property type="molecule type" value="Genomic_DNA"/>
</dbReference>
<keyword evidence="4" id="KW-0812">Transmembrane</keyword>
<sequence>MTFVFWGAVALLFYVIIGYGLLLMVLAMVMPRKSVCAPVKGLTVDFLIPAHNEAACIADKIRNTLALENPHLHSVRVWVVSDGSSDKTVALAQALAAKHPQVRVIETPGRLGKLAAMNMVMPQLDGDIVVFSDANAMLAPKTLKALMRHFGDAQVGGVCGQISVGGKGTGQIGKAEGFFWRYDQALKAAEGQLGGVVSAQGSIYAMRRKLVPDVPPGAADDFFISVAAVAAGFLLAFEPQATTREAVTEKAGKEMGRRIRSTEMGWRALMHYRHLMNPLRTGLYGWQLFSHKFLRRMAPFALIALFVSNAFLLDAGLFYQGLFAAQVAGYVLTAMAWFTPWVRRLPLVGKGMFFVMGNLAMLLGLVQYWRGQESSVWTPVRES</sequence>
<feature type="transmembrane region" description="Helical" evidence="4">
    <location>
        <begin position="6"/>
        <end position="30"/>
    </location>
</feature>
<dbReference type="RefSeq" id="WP_106264640.1">
    <property type="nucleotide sequence ID" value="NZ_PVTQ01000006.1"/>
</dbReference>
<comment type="caution">
    <text evidence="6">The sequence shown here is derived from an EMBL/GenBank/DDBJ whole genome shotgun (WGS) entry which is preliminary data.</text>
</comment>
<evidence type="ECO:0000256" key="4">
    <source>
        <dbReference type="SAM" id="Phobius"/>
    </source>
</evidence>
<dbReference type="PANTHER" id="PTHR43630">
    <property type="entry name" value="POLY-BETA-1,6-N-ACETYL-D-GLUCOSAMINE SYNTHASE"/>
    <property type="match status" value="1"/>
</dbReference>
<reference evidence="6 7" key="1">
    <citation type="submission" date="2018-03" db="EMBL/GenBank/DDBJ databases">
        <title>Genomic Encyclopedia of Archaeal and Bacterial Type Strains, Phase II (KMG-II): from individual species to whole genera.</title>
        <authorList>
            <person name="Goeker M."/>
        </authorList>
    </citation>
    <scope>NUCLEOTIDE SEQUENCE [LARGE SCALE GENOMIC DNA]</scope>
    <source>
        <strain evidence="6 7">DSM 100212</strain>
    </source>
</reference>
<evidence type="ECO:0000313" key="6">
    <source>
        <dbReference type="EMBL" id="PRY89485.1"/>
    </source>
</evidence>
<protein>
    <submittedName>
        <fullName evidence="6">Cellulose synthase/poly-beta-1,6-N-acetylglucosamine synthase-like glycosyltransferase</fullName>
    </submittedName>
</protein>
<feature type="transmembrane region" description="Helical" evidence="4">
    <location>
        <begin position="293"/>
        <end position="312"/>
    </location>
</feature>
<accession>A0A2T0WS35</accession>
<proteinExistence type="inferred from homology"/>